<evidence type="ECO:0000313" key="7">
    <source>
        <dbReference type="EMBL" id="AGL85934.1"/>
    </source>
</evidence>
<name>A0A2C9EQI9_PSEPH</name>
<organism evidence="7 8">
    <name type="scientific">Pseudomonas protegens (strain DSM 19095 / LMG 27888 / CFBP 6595 / CHA0)</name>
    <dbReference type="NCBI Taxonomy" id="1124983"/>
    <lineage>
        <taxon>Bacteria</taxon>
        <taxon>Pseudomonadati</taxon>
        <taxon>Pseudomonadota</taxon>
        <taxon>Gammaproteobacteria</taxon>
        <taxon>Pseudomonadales</taxon>
        <taxon>Pseudomonadaceae</taxon>
        <taxon>Pseudomonas</taxon>
    </lineage>
</organism>
<keyword evidence="5 6" id="KW-0472">Membrane</keyword>
<reference evidence="8" key="1">
    <citation type="journal article" date="2014" name="Genome Announc.">
        <title>Full-genome sequence of the plant growth-promoting bacterium Pseudomonas protegens CHA0.</title>
        <authorList>
            <person name="Jousset A."/>
            <person name="Schuldes J."/>
            <person name="Keel C."/>
            <person name="Maurhofer M."/>
            <person name="Daniel R."/>
            <person name="Scheu S."/>
            <person name="Thuermer A."/>
        </authorList>
    </citation>
    <scope>NUCLEOTIDE SEQUENCE [LARGE SCALE GENOMIC DNA]</scope>
    <source>
        <strain evidence="8">DSM 19095 / LMG 27888 / CFBP 6595 / CHA0</strain>
    </source>
</reference>
<feature type="transmembrane region" description="Helical" evidence="6">
    <location>
        <begin position="75"/>
        <end position="92"/>
    </location>
</feature>
<dbReference type="eggNOG" id="COG1280">
    <property type="taxonomic scope" value="Bacteria"/>
</dbReference>
<proteinExistence type="predicted"/>
<feature type="transmembrane region" description="Helical" evidence="6">
    <location>
        <begin position="145"/>
        <end position="169"/>
    </location>
</feature>
<evidence type="ECO:0000256" key="1">
    <source>
        <dbReference type="ARBA" id="ARBA00004651"/>
    </source>
</evidence>
<dbReference type="PANTHER" id="PTHR30086:SF20">
    <property type="entry name" value="ARGININE EXPORTER PROTEIN ARGO-RELATED"/>
    <property type="match status" value="1"/>
</dbReference>
<feature type="transmembrane region" description="Helical" evidence="6">
    <location>
        <begin position="112"/>
        <end position="133"/>
    </location>
</feature>
<evidence type="ECO:0000256" key="4">
    <source>
        <dbReference type="ARBA" id="ARBA00022989"/>
    </source>
</evidence>
<dbReference type="HOGENOM" id="CLU_079569_3_2_6"/>
<keyword evidence="4 6" id="KW-1133">Transmembrane helix</keyword>
<evidence type="ECO:0000313" key="8">
    <source>
        <dbReference type="Proteomes" id="UP000013940"/>
    </source>
</evidence>
<dbReference type="AlphaFoldDB" id="A0A2C9EQI9"/>
<dbReference type="GeneID" id="57477175"/>
<sequence>MPDLSTLSIFLGAVLLLLLSPGPNMAFVISHGAAYGWRGGVASGLGIGAADIGLTLLTATGVTAVVASWPPAFDLIRYAGVAYLLWLAWKALGQRGDLDLADTPRVPLATVFVRALCNSLLNPKALLFFMVFLPQFVRPEHGSIAVQLVVLGLLLTLVSGVFHTSLGIFGAALRRGLPGSDSRLARWQSWLLAAVLLALALRLALLARPL</sequence>
<comment type="subcellular location">
    <subcellularLocation>
        <location evidence="1">Cell membrane</location>
        <topology evidence="1">Multi-pass membrane protein</topology>
    </subcellularLocation>
</comment>
<evidence type="ECO:0000256" key="6">
    <source>
        <dbReference type="SAM" id="Phobius"/>
    </source>
</evidence>
<evidence type="ECO:0000256" key="2">
    <source>
        <dbReference type="ARBA" id="ARBA00022475"/>
    </source>
</evidence>
<dbReference type="RefSeq" id="WP_015636435.1">
    <property type="nucleotide sequence ID" value="NC_021237.1"/>
</dbReference>
<dbReference type="GO" id="GO:0005886">
    <property type="term" value="C:plasma membrane"/>
    <property type="evidence" value="ECO:0007669"/>
    <property type="project" value="UniProtKB-SubCell"/>
</dbReference>
<dbReference type="EMBL" id="CP003190">
    <property type="protein sequence ID" value="AGL85934.1"/>
    <property type="molecule type" value="Genomic_DNA"/>
</dbReference>
<keyword evidence="2" id="KW-1003">Cell membrane</keyword>
<accession>A0A2C9EQI9</accession>
<dbReference type="Proteomes" id="UP000013940">
    <property type="component" value="Chromosome"/>
</dbReference>
<protein>
    <submittedName>
        <fullName evidence="7">Transporter, LysE family</fullName>
    </submittedName>
</protein>
<dbReference type="PANTHER" id="PTHR30086">
    <property type="entry name" value="ARGININE EXPORTER PROTEIN ARGO"/>
    <property type="match status" value="1"/>
</dbReference>
<dbReference type="Pfam" id="PF01810">
    <property type="entry name" value="LysE"/>
    <property type="match status" value="1"/>
</dbReference>
<feature type="transmembrane region" description="Helical" evidence="6">
    <location>
        <begin position="189"/>
        <end position="207"/>
    </location>
</feature>
<evidence type="ECO:0000256" key="5">
    <source>
        <dbReference type="ARBA" id="ARBA00023136"/>
    </source>
</evidence>
<gene>
    <name evidence="7" type="ORF">PFLCHA0_c41700</name>
</gene>
<dbReference type="GO" id="GO:0015171">
    <property type="term" value="F:amino acid transmembrane transporter activity"/>
    <property type="evidence" value="ECO:0007669"/>
    <property type="project" value="TreeGrafter"/>
</dbReference>
<dbReference type="KEGG" id="pprc:PFLCHA0_c41700"/>
<evidence type="ECO:0000256" key="3">
    <source>
        <dbReference type="ARBA" id="ARBA00022692"/>
    </source>
</evidence>
<keyword evidence="3 6" id="KW-0812">Transmembrane</keyword>
<dbReference type="InterPro" id="IPR001123">
    <property type="entry name" value="LeuE-type"/>
</dbReference>
<feature type="transmembrane region" description="Helical" evidence="6">
    <location>
        <begin position="42"/>
        <end position="68"/>
    </location>
</feature>
<dbReference type="PIRSF" id="PIRSF006324">
    <property type="entry name" value="LeuE"/>
    <property type="match status" value="1"/>
</dbReference>